<name>A0A926D4F8_9FIRM</name>
<evidence type="ECO:0000313" key="5">
    <source>
        <dbReference type="EMBL" id="MBC8531391.1"/>
    </source>
</evidence>
<evidence type="ECO:0000256" key="3">
    <source>
        <dbReference type="SAM" id="Phobius"/>
    </source>
</evidence>
<keyword evidence="3" id="KW-0812">Transmembrane</keyword>
<dbReference type="GO" id="GO:0016810">
    <property type="term" value="F:hydrolase activity, acting on carbon-nitrogen (but not peptide) bonds"/>
    <property type="evidence" value="ECO:0007669"/>
    <property type="project" value="InterPro"/>
</dbReference>
<accession>A0A926D4F8</accession>
<comment type="subcellular location">
    <subcellularLocation>
        <location evidence="1">Secreted</location>
    </subcellularLocation>
</comment>
<dbReference type="AlphaFoldDB" id="A0A926D4F8"/>
<keyword evidence="3" id="KW-1133">Transmembrane helix</keyword>
<evidence type="ECO:0000259" key="4">
    <source>
        <dbReference type="PROSITE" id="PS51677"/>
    </source>
</evidence>
<gene>
    <name evidence="5" type="ORF">H8696_05955</name>
</gene>
<dbReference type="Gene3D" id="3.20.20.370">
    <property type="entry name" value="Glycoside hydrolase/deacetylase"/>
    <property type="match status" value="1"/>
</dbReference>
<keyword evidence="6" id="KW-1185">Reference proteome</keyword>
<keyword evidence="2" id="KW-0732">Signal</keyword>
<dbReference type="InterPro" id="IPR011330">
    <property type="entry name" value="Glyco_hydro/deAcase_b/a-brl"/>
</dbReference>
<comment type="caution">
    <text evidence="5">The sequence shown here is derived from an EMBL/GenBank/DDBJ whole genome shotgun (WGS) entry which is preliminary data.</text>
</comment>
<dbReference type="Pfam" id="PF01522">
    <property type="entry name" value="Polysacc_deac_1"/>
    <property type="match status" value="1"/>
</dbReference>
<dbReference type="PANTHER" id="PTHR34216:SF3">
    <property type="entry name" value="POLY-BETA-1,6-N-ACETYL-D-GLUCOSAMINE N-DEACETYLASE"/>
    <property type="match status" value="1"/>
</dbReference>
<sequence>MSYFRRRVRRRRLTIFILIVALLLGTAIYFLVRSPGPQQTSGNPMMTLEPEADRTPRPLPTFEPGQAAPIIDESQWDGMDDATLKTAALSSAYNLVDQGKVSEAAALLEKAAERLPGDTDIADILPRYQKAAAQEQELEPYNGLIHHLFTHCLIAYPDLSLELGGAAKDLWIDCITPLEFERILNSLYEKNYILIDIHDIISNPSGDGENYEFATLELPKGKTPLILSFDDVVYDSKKMGRGMVDKLVLTEDGKVATYTKLADGTEETRLDNEFVPILNQFVWDHPDFSFKGVKGTFCLTGFEGILGYRTQSDTPLDREAEKAEVLKIVARLKEMNWNFASHSYGHRWMNKRDIDLIREDTQSWEDEVEPLLGENELVFVWPYGDRIKPGDPKYQVLKDAGFRLFCGVGGKAYNLPESDGTLFMDRGAMDGTSLWHYQNIYSIYFDVDAVRDPKRPNLDN</sequence>
<dbReference type="InterPro" id="IPR002509">
    <property type="entry name" value="NODB_dom"/>
</dbReference>
<dbReference type="PANTHER" id="PTHR34216">
    <property type="match status" value="1"/>
</dbReference>
<reference evidence="5" key="1">
    <citation type="submission" date="2020-08" db="EMBL/GenBank/DDBJ databases">
        <title>Genome public.</title>
        <authorList>
            <person name="Liu C."/>
            <person name="Sun Q."/>
        </authorList>
    </citation>
    <scope>NUCLEOTIDE SEQUENCE</scope>
    <source>
        <strain evidence="5">NSJ-53</strain>
    </source>
</reference>
<dbReference type="PROSITE" id="PS51677">
    <property type="entry name" value="NODB"/>
    <property type="match status" value="1"/>
</dbReference>
<dbReference type="GO" id="GO:0005576">
    <property type="term" value="C:extracellular region"/>
    <property type="evidence" value="ECO:0007669"/>
    <property type="project" value="UniProtKB-SubCell"/>
</dbReference>
<dbReference type="Proteomes" id="UP000623172">
    <property type="component" value="Unassembled WGS sequence"/>
</dbReference>
<feature type="domain" description="NodB homology" evidence="4">
    <location>
        <begin position="253"/>
        <end position="460"/>
    </location>
</feature>
<dbReference type="EMBL" id="JACRSR010000001">
    <property type="protein sequence ID" value="MBC8531391.1"/>
    <property type="molecule type" value="Genomic_DNA"/>
</dbReference>
<evidence type="ECO:0000256" key="2">
    <source>
        <dbReference type="ARBA" id="ARBA00022729"/>
    </source>
</evidence>
<dbReference type="InterPro" id="IPR051398">
    <property type="entry name" value="Polysacch_Deacetylase"/>
</dbReference>
<proteinExistence type="predicted"/>
<dbReference type="GO" id="GO:0005975">
    <property type="term" value="P:carbohydrate metabolic process"/>
    <property type="evidence" value="ECO:0007669"/>
    <property type="project" value="InterPro"/>
</dbReference>
<dbReference type="SUPFAM" id="SSF88713">
    <property type="entry name" value="Glycoside hydrolase/deacetylase"/>
    <property type="match status" value="1"/>
</dbReference>
<protein>
    <submittedName>
        <fullName evidence="5">Polysaccharide deacetylase family protein</fullName>
    </submittedName>
</protein>
<keyword evidence="3" id="KW-0472">Membrane</keyword>
<feature type="transmembrane region" description="Helical" evidence="3">
    <location>
        <begin position="12"/>
        <end position="32"/>
    </location>
</feature>
<evidence type="ECO:0000256" key="1">
    <source>
        <dbReference type="ARBA" id="ARBA00004613"/>
    </source>
</evidence>
<dbReference type="RefSeq" id="WP_249315936.1">
    <property type="nucleotide sequence ID" value="NZ_JACRSR010000001.1"/>
</dbReference>
<evidence type="ECO:0000313" key="6">
    <source>
        <dbReference type="Proteomes" id="UP000623172"/>
    </source>
</evidence>
<organism evidence="5 6">
    <name type="scientific">Gehongia tenuis</name>
    <dbReference type="NCBI Taxonomy" id="2763655"/>
    <lineage>
        <taxon>Bacteria</taxon>
        <taxon>Bacillati</taxon>
        <taxon>Bacillota</taxon>
        <taxon>Clostridia</taxon>
        <taxon>Christensenellales</taxon>
        <taxon>Christensenellaceae</taxon>
        <taxon>Gehongia</taxon>
    </lineage>
</organism>